<protein>
    <submittedName>
        <fullName evidence="1">Uncharacterized protein</fullName>
    </submittedName>
</protein>
<dbReference type="Proteomes" id="UP000479710">
    <property type="component" value="Unassembled WGS sequence"/>
</dbReference>
<reference evidence="1 2" key="1">
    <citation type="submission" date="2019-11" db="EMBL/GenBank/DDBJ databases">
        <title>Whole genome sequence of Oryza granulata.</title>
        <authorList>
            <person name="Li W."/>
        </authorList>
    </citation>
    <scope>NUCLEOTIDE SEQUENCE [LARGE SCALE GENOMIC DNA]</scope>
    <source>
        <strain evidence="2">cv. Menghai</strain>
        <tissue evidence="1">Leaf</tissue>
    </source>
</reference>
<dbReference type="AlphaFoldDB" id="A0A6G1CRD2"/>
<organism evidence="1 2">
    <name type="scientific">Oryza meyeriana var. granulata</name>
    <dbReference type="NCBI Taxonomy" id="110450"/>
    <lineage>
        <taxon>Eukaryota</taxon>
        <taxon>Viridiplantae</taxon>
        <taxon>Streptophyta</taxon>
        <taxon>Embryophyta</taxon>
        <taxon>Tracheophyta</taxon>
        <taxon>Spermatophyta</taxon>
        <taxon>Magnoliopsida</taxon>
        <taxon>Liliopsida</taxon>
        <taxon>Poales</taxon>
        <taxon>Poaceae</taxon>
        <taxon>BOP clade</taxon>
        <taxon>Oryzoideae</taxon>
        <taxon>Oryzeae</taxon>
        <taxon>Oryzinae</taxon>
        <taxon>Oryza</taxon>
        <taxon>Oryza meyeriana</taxon>
    </lineage>
</organism>
<comment type="caution">
    <text evidence="1">The sequence shown here is derived from an EMBL/GenBank/DDBJ whole genome shotgun (WGS) entry which is preliminary data.</text>
</comment>
<proteinExistence type="predicted"/>
<evidence type="ECO:0000313" key="2">
    <source>
        <dbReference type="Proteomes" id="UP000479710"/>
    </source>
</evidence>
<accession>A0A6G1CRD2</accession>
<dbReference type="EMBL" id="SPHZ02000008">
    <property type="protein sequence ID" value="KAF0902670.1"/>
    <property type="molecule type" value="Genomic_DNA"/>
</dbReference>
<keyword evidence="2" id="KW-1185">Reference proteome</keyword>
<gene>
    <name evidence="1" type="ORF">E2562_018298</name>
</gene>
<sequence length="83" mass="8802">MACLLSSFPACSPAARVLSRVCTCVAVLLQVATPAACCDVWTSSALARCFAFVLCGDLLLLGTVVRCAPHHVARRPSLWQPDI</sequence>
<evidence type="ECO:0000313" key="1">
    <source>
        <dbReference type="EMBL" id="KAF0902670.1"/>
    </source>
</evidence>
<name>A0A6G1CRD2_9ORYZ</name>